<dbReference type="RefSeq" id="WP_059136335.1">
    <property type="nucleotide sequence ID" value="NZ_LMAI01000004.1"/>
</dbReference>
<name>A0A101CHK9_9FLAO</name>
<keyword evidence="1" id="KW-0732">Signal</keyword>
<organism evidence="2 3">
    <name type="scientific">Chryseobacterium aquaticum subsp. greenlandense</name>
    <dbReference type="NCBI Taxonomy" id="345663"/>
    <lineage>
        <taxon>Bacteria</taxon>
        <taxon>Pseudomonadati</taxon>
        <taxon>Bacteroidota</taxon>
        <taxon>Flavobacteriia</taxon>
        <taxon>Flavobacteriales</taxon>
        <taxon>Weeksellaceae</taxon>
        <taxon>Chryseobacterium group</taxon>
        <taxon>Chryseobacterium</taxon>
    </lineage>
</organism>
<feature type="signal peptide" evidence="1">
    <location>
        <begin position="1"/>
        <end position="19"/>
    </location>
</feature>
<dbReference type="AlphaFoldDB" id="A0A101CHK9"/>
<evidence type="ECO:0000313" key="3">
    <source>
        <dbReference type="Proteomes" id="UP000054388"/>
    </source>
</evidence>
<dbReference type="Proteomes" id="UP000054388">
    <property type="component" value="Unassembled WGS sequence"/>
</dbReference>
<protein>
    <submittedName>
        <fullName evidence="2">Uncharacterized protein</fullName>
    </submittedName>
</protein>
<accession>A0A101CHK9</accession>
<evidence type="ECO:0000313" key="2">
    <source>
        <dbReference type="EMBL" id="KUJ56345.1"/>
    </source>
</evidence>
<reference evidence="2 3" key="1">
    <citation type="submission" date="2015-10" db="EMBL/GenBank/DDBJ databases">
        <title>Genome sequence of Chryseobacterium greenlandense.</title>
        <authorList>
            <person name="Newman J."/>
            <person name="Fischer K."/>
            <person name="Miller J."/>
        </authorList>
    </citation>
    <scope>NUCLEOTIDE SEQUENCE [LARGE SCALE GENOMIC DNA]</scope>
    <source>
        <strain evidence="2 3">UMB34</strain>
    </source>
</reference>
<gene>
    <name evidence="2" type="ORF">AR686_07215</name>
</gene>
<evidence type="ECO:0000256" key="1">
    <source>
        <dbReference type="SAM" id="SignalP"/>
    </source>
</evidence>
<feature type="chain" id="PRO_5007094867" evidence="1">
    <location>
        <begin position="20"/>
        <end position="212"/>
    </location>
</feature>
<dbReference type="EMBL" id="LMAI01000004">
    <property type="protein sequence ID" value="KUJ56345.1"/>
    <property type="molecule type" value="Genomic_DNA"/>
</dbReference>
<comment type="caution">
    <text evidence="2">The sequence shown here is derived from an EMBL/GenBank/DDBJ whole genome shotgun (WGS) entry which is preliminary data.</text>
</comment>
<proteinExistence type="predicted"/>
<sequence length="212" mass="22706">MKKTFFLAITIFTSATAMAQIAIGKSEVSKIQPANTVTNPSISLEFYDNADNTKGMVLPWSSTVNNQPVVYNATTGAGYRGMQGTVIDGTIILDLSDKKIKYRRNGAWSNLTGDLPLVAGSTTYTTFNAIDSSLQDNRKEGDNAKAAIGANGASDTTAGILVLTDTDKAMVLPKVASPHLNIKNPAPGMMAYDTTKKQLAVYNGTVWSFWKP</sequence>